<dbReference type="InterPro" id="IPR011008">
    <property type="entry name" value="Dimeric_a/b-barrel"/>
</dbReference>
<sequence length="109" mass="12313">MPRTAGARTARVWRGWVRTEDTAAYAAYVEETGVGEYRRTPGNEGAWVLTRDLGDGRTEIVALSIWESLEAVRGFAGDDLEAAVYYPEDDRYLVQREDTVTHYEVREPG</sequence>
<dbReference type="SUPFAM" id="SSF54909">
    <property type="entry name" value="Dimeric alpha+beta barrel"/>
    <property type="match status" value="1"/>
</dbReference>
<reference evidence="1 2" key="1">
    <citation type="submission" date="2017-05" db="EMBL/GenBank/DDBJ databases">
        <authorList>
            <person name="Varghese N."/>
            <person name="Submissions S."/>
        </authorList>
    </citation>
    <scope>NUCLEOTIDE SEQUENCE [LARGE SCALE GENOMIC DNA]</scope>
    <source>
        <strain evidence="1 2">DSM 46834</strain>
    </source>
</reference>
<dbReference type="RefSeq" id="WP_185938398.1">
    <property type="nucleotide sequence ID" value="NZ_FXTJ01000007.1"/>
</dbReference>
<evidence type="ECO:0000313" key="2">
    <source>
        <dbReference type="Proteomes" id="UP000317484"/>
    </source>
</evidence>
<dbReference type="AlphaFoldDB" id="A0A521F6V7"/>
<dbReference type="Proteomes" id="UP000317484">
    <property type="component" value="Unassembled WGS sequence"/>
</dbReference>
<protein>
    <recommendedName>
        <fullName evidence="3">Antibiotic biosynthesis monooxygenase</fullName>
    </recommendedName>
</protein>
<evidence type="ECO:0008006" key="3">
    <source>
        <dbReference type="Google" id="ProtNLM"/>
    </source>
</evidence>
<dbReference type="EMBL" id="FXTJ01000007">
    <property type="protein sequence ID" value="SMO91893.1"/>
    <property type="molecule type" value="Genomic_DNA"/>
</dbReference>
<keyword evidence="2" id="KW-1185">Reference proteome</keyword>
<organism evidence="1 2">
    <name type="scientific">Geodermatophilus aquaeductus</name>
    <dbReference type="NCBI Taxonomy" id="1564161"/>
    <lineage>
        <taxon>Bacteria</taxon>
        <taxon>Bacillati</taxon>
        <taxon>Actinomycetota</taxon>
        <taxon>Actinomycetes</taxon>
        <taxon>Geodermatophilales</taxon>
        <taxon>Geodermatophilaceae</taxon>
        <taxon>Geodermatophilus</taxon>
    </lineage>
</organism>
<gene>
    <name evidence="1" type="ORF">SAMN06273567_107110</name>
</gene>
<accession>A0A521F6V7</accession>
<proteinExistence type="predicted"/>
<evidence type="ECO:0000313" key="1">
    <source>
        <dbReference type="EMBL" id="SMO91893.1"/>
    </source>
</evidence>
<name>A0A521F6V7_9ACTN</name>